<dbReference type="Pfam" id="PF03722">
    <property type="entry name" value="Hemocyanin_N"/>
    <property type="match status" value="1"/>
</dbReference>
<evidence type="ECO:0000259" key="1">
    <source>
        <dbReference type="Pfam" id="PF03722"/>
    </source>
</evidence>
<sequence length="183" mass="20871">MANKKDLTLLFQRPYEPIFGVKNDQTGKVRVDVPPNFYTEKYKDISTEIQSRFGEDDVDRTIPVRSVAPPNLDFAEELPRKKPFCLFNRRHTQIAGRLIKIFLDAPDVDSLFSVASYAHDRVNPQLYQYCLSVAMQHRADTQDQPIPSVAETFPNQFIDPSVIPEAREENSFVPDGVRVSPAT</sequence>
<evidence type="ECO:0000313" key="2">
    <source>
        <dbReference type="EnsemblMetazoa" id="PPAI012835-PA"/>
    </source>
</evidence>
<dbReference type="Proteomes" id="UP000092462">
    <property type="component" value="Unassembled WGS sequence"/>
</dbReference>
<keyword evidence="3" id="KW-1185">Reference proteome</keyword>
<feature type="domain" description="Hemocyanin N-terminal" evidence="1">
    <location>
        <begin position="30"/>
        <end position="142"/>
    </location>
</feature>
<dbReference type="InterPro" id="IPR036697">
    <property type="entry name" value="Hemocyanin_N_sf"/>
</dbReference>
<protein>
    <recommendedName>
        <fullName evidence="1">Hemocyanin N-terminal domain-containing protein</fullName>
    </recommendedName>
</protein>
<accession>A0A1B0DRK5</accession>
<dbReference type="VEuPathDB" id="VectorBase:PPAPM1_002030"/>
<organism evidence="2 3">
    <name type="scientific">Phlebotomus papatasi</name>
    <name type="common">Sandfly</name>
    <dbReference type="NCBI Taxonomy" id="29031"/>
    <lineage>
        <taxon>Eukaryota</taxon>
        <taxon>Metazoa</taxon>
        <taxon>Ecdysozoa</taxon>
        <taxon>Arthropoda</taxon>
        <taxon>Hexapoda</taxon>
        <taxon>Insecta</taxon>
        <taxon>Pterygota</taxon>
        <taxon>Neoptera</taxon>
        <taxon>Endopterygota</taxon>
        <taxon>Diptera</taxon>
        <taxon>Nematocera</taxon>
        <taxon>Psychodoidea</taxon>
        <taxon>Psychodidae</taxon>
        <taxon>Phlebotomus</taxon>
        <taxon>Phlebotomus</taxon>
    </lineage>
</organism>
<dbReference type="EnsemblMetazoa" id="PPAI012835-RA">
    <property type="protein sequence ID" value="PPAI012835-PA"/>
    <property type="gene ID" value="PPAI012835"/>
</dbReference>
<dbReference type="VEuPathDB" id="VectorBase:PPAI012835"/>
<dbReference type="SUPFAM" id="SSF48050">
    <property type="entry name" value="Hemocyanin, N-terminal domain"/>
    <property type="match status" value="1"/>
</dbReference>
<name>A0A1B0DRK5_PHLPP</name>
<dbReference type="PANTHER" id="PTHR11511:SF24">
    <property type="entry name" value="GH04080P"/>
    <property type="match status" value="1"/>
</dbReference>
<dbReference type="Gene3D" id="1.20.1370.10">
    <property type="entry name" value="Hemocyanin, N-terminal domain"/>
    <property type="match status" value="1"/>
</dbReference>
<dbReference type="InterPro" id="IPR005204">
    <property type="entry name" value="Hemocyanin_N"/>
</dbReference>
<reference evidence="2" key="1">
    <citation type="submission" date="2022-08" db="UniProtKB">
        <authorList>
            <consortium name="EnsemblMetazoa"/>
        </authorList>
    </citation>
    <scope>IDENTIFICATION</scope>
    <source>
        <strain evidence="2">Israel</strain>
    </source>
</reference>
<dbReference type="EMBL" id="AJVK01062382">
    <property type="status" value="NOT_ANNOTATED_CDS"/>
    <property type="molecule type" value="Genomic_DNA"/>
</dbReference>
<proteinExistence type="predicted"/>
<dbReference type="PANTHER" id="PTHR11511">
    <property type="entry name" value="LARVAL STORAGE PROTEIN/PHENOLOXIDASE"/>
    <property type="match status" value="1"/>
</dbReference>
<evidence type="ECO:0000313" key="3">
    <source>
        <dbReference type="Proteomes" id="UP000092462"/>
    </source>
</evidence>
<dbReference type="InterPro" id="IPR013788">
    <property type="entry name" value="Hemocyanin/hexamerin"/>
</dbReference>
<dbReference type="AlphaFoldDB" id="A0A1B0DRK5"/>